<reference evidence="1" key="1">
    <citation type="submission" date="2021-10" db="EMBL/GenBank/DDBJ databases">
        <title>Tropical sea cucumber genome reveals ecological adaptation and Cuvierian tubules defense mechanism.</title>
        <authorList>
            <person name="Chen T."/>
        </authorList>
    </citation>
    <scope>NUCLEOTIDE SEQUENCE</scope>
    <source>
        <strain evidence="1">Nanhai2018</strain>
        <tissue evidence="1">Muscle</tissue>
    </source>
</reference>
<comment type="caution">
    <text evidence="1">The sequence shown here is derived from an EMBL/GenBank/DDBJ whole genome shotgun (WGS) entry which is preliminary data.</text>
</comment>
<protein>
    <submittedName>
        <fullName evidence="1">Uncharacterized protein</fullName>
    </submittedName>
</protein>
<name>A0A9Q0YMS7_HOLLE</name>
<proteinExistence type="predicted"/>
<evidence type="ECO:0000313" key="1">
    <source>
        <dbReference type="EMBL" id="KAJ8025343.1"/>
    </source>
</evidence>
<dbReference type="EMBL" id="JAIZAY010000017">
    <property type="protein sequence ID" value="KAJ8025343.1"/>
    <property type="molecule type" value="Genomic_DNA"/>
</dbReference>
<dbReference type="Proteomes" id="UP001152320">
    <property type="component" value="Chromosome 17"/>
</dbReference>
<accession>A0A9Q0YMS7</accession>
<organism evidence="1 2">
    <name type="scientific">Holothuria leucospilota</name>
    <name type="common">Black long sea cucumber</name>
    <name type="synonym">Mertensiothuria leucospilota</name>
    <dbReference type="NCBI Taxonomy" id="206669"/>
    <lineage>
        <taxon>Eukaryota</taxon>
        <taxon>Metazoa</taxon>
        <taxon>Echinodermata</taxon>
        <taxon>Eleutherozoa</taxon>
        <taxon>Echinozoa</taxon>
        <taxon>Holothuroidea</taxon>
        <taxon>Aspidochirotacea</taxon>
        <taxon>Aspidochirotida</taxon>
        <taxon>Holothuriidae</taxon>
        <taxon>Holothuria</taxon>
    </lineage>
</organism>
<keyword evidence="2" id="KW-1185">Reference proteome</keyword>
<dbReference type="AlphaFoldDB" id="A0A9Q0YMS7"/>
<gene>
    <name evidence="1" type="ORF">HOLleu_32876</name>
</gene>
<evidence type="ECO:0000313" key="2">
    <source>
        <dbReference type="Proteomes" id="UP001152320"/>
    </source>
</evidence>
<sequence length="120" mass="14100">MTSLHWVYERTRRVWGNHVYFSKNLFLFGSPAPSMSEYVFGRILFIISVTKHSIWKSRCAITFDNKNHDDNVLISDIKWAIKDRNTADFRQWPESKFTKVWANGPSFVSLQNGAVRYLLP</sequence>